<dbReference type="CTD" id="20320439"/>
<reference evidence="2 3" key="1">
    <citation type="submission" date="2013-11" db="EMBL/GenBank/DDBJ databases">
        <title>Opisthorchis viverrini - life in the bile duct.</title>
        <authorList>
            <person name="Young N.D."/>
            <person name="Nagarajan N."/>
            <person name="Lin S.J."/>
            <person name="Korhonen P.K."/>
            <person name="Jex A.R."/>
            <person name="Hall R.S."/>
            <person name="Safavi-Hemami H."/>
            <person name="Kaewkong W."/>
            <person name="Bertrand D."/>
            <person name="Gao S."/>
            <person name="Seet Q."/>
            <person name="Wongkham S."/>
            <person name="Teh B.T."/>
            <person name="Wongkham C."/>
            <person name="Intapan P.M."/>
            <person name="Maleewong W."/>
            <person name="Yang X."/>
            <person name="Hu M."/>
            <person name="Wang Z."/>
            <person name="Hofmann A."/>
            <person name="Sternberg P.W."/>
            <person name="Tan P."/>
            <person name="Wang J."/>
            <person name="Gasser R.B."/>
        </authorList>
    </citation>
    <scope>NUCLEOTIDE SEQUENCE [LARGE SCALE GENOMIC DNA]</scope>
</reference>
<dbReference type="EMBL" id="KL596745">
    <property type="protein sequence ID" value="KER26539.1"/>
    <property type="molecule type" value="Genomic_DNA"/>
</dbReference>
<evidence type="ECO:0000313" key="2">
    <source>
        <dbReference type="EMBL" id="KER26539.1"/>
    </source>
</evidence>
<sequence>MRCAPRGLRDSEGGTENNTRLGRRMNDSESPVATMCNTTVNAPVQTLKSKRPEERVTWSTLRGDFAITQLEPVPQEASTSKNSGILPDRESDKSVHHAFLISPHIKQTILGEDFLMGTDSVVDLKQGKLVTGYCAIELEGYPSTVLSELHVRKLPSFNVPSVQSVVKEYSELFTGD</sequence>
<proteinExistence type="predicted"/>
<dbReference type="GeneID" id="20320439"/>
<feature type="region of interest" description="Disordered" evidence="1">
    <location>
        <begin position="1"/>
        <end position="31"/>
    </location>
</feature>
<dbReference type="RefSeq" id="XP_009169731.1">
    <property type="nucleotide sequence ID" value="XM_009171467.1"/>
</dbReference>
<evidence type="ECO:0000256" key="1">
    <source>
        <dbReference type="SAM" id="MobiDB-lite"/>
    </source>
</evidence>
<accession>A0A075AE74</accession>
<evidence type="ECO:0000313" key="3">
    <source>
        <dbReference type="Proteomes" id="UP000054324"/>
    </source>
</evidence>
<gene>
    <name evidence="2" type="ORF">T265_06257</name>
</gene>
<protein>
    <submittedName>
        <fullName evidence="2">Uncharacterized protein</fullName>
    </submittedName>
</protein>
<dbReference type="STRING" id="6198.A0A075AE74"/>
<dbReference type="KEGG" id="ovi:T265_06257"/>
<keyword evidence="3" id="KW-1185">Reference proteome</keyword>
<dbReference type="Proteomes" id="UP000054324">
    <property type="component" value="Unassembled WGS sequence"/>
</dbReference>
<organism evidence="2 3">
    <name type="scientific">Opisthorchis viverrini</name>
    <name type="common">Southeast Asian liver fluke</name>
    <dbReference type="NCBI Taxonomy" id="6198"/>
    <lineage>
        <taxon>Eukaryota</taxon>
        <taxon>Metazoa</taxon>
        <taxon>Spiralia</taxon>
        <taxon>Lophotrochozoa</taxon>
        <taxon>Platyhelminthes</taxon>
        <taxon>Trematoda</taxon>
        <taxon>Digenea</taxon>
        <taxon>Opisthorchiida</taxon>
        <taxon>Opisthorchiata</taxon>
        <taxon>Opisthorchiidae</taxon>
        <taxon>Opisthorchis</taxon>
    </lineage>
</organism>
<dbReference type="AlphaFoldDB" id="A0A075AE74"/>
<name>A0A075AE74_OPIVI</name>